<reference evidence="2" key="1">
    <citation type="journal article" date="2019" name="Int. J. Syst. Evol. Microbiol.">
        <title>The Global Catalogue of Microorganisms (GCM) 10K type strain sequencing project: providing services to taxonomists for standard genome sequencing and annotation.</title>
        <authorList>
            <consortium name="The Broad Institute Genomics Platform"/>
            <consortium name="The Broad Institute Genome Sequencing Center for Infectious Disease"/>
            <person name="Wu L."/>
            <person name="Ma J."/>
        </authorList>
    </citation>
    <scope>NUCLEOTIDE SEQUENCE [LARGE SCALE GENOMIC DNA]</scope>
    <source>
        <strain evidence="2">JCM 17543</strain>
    </source>
</reference>
<keyword evidence="2" id="KW-1185">Reference proteome</keyword>
<gene>
    <name evidence="1" type="ORF">GCM10022276_13120</name>
</gene>
<dbReference type="EMBL" id="BAABBM010000001">
    <property type="protein sequence ID" value="GAA3895425.1"/>
    <property type="molecule type" value="Genomic_DNA"/>
</dbReference>
<protein>
    <recommendedName>
        <fullName evidence="3">Ubiquitin-like domain-containing protein</fullName>
    </recommendedName>
</protein>
<dbReference type="InterPro" id="IPR029071">
    <property type="entry name" value="Ubiquitin-like_domsf"/>
</dbReference>
<evidence type="ECO:0000313" key="1">
    <source>
        <dbReference type="EMBL" id="GAA3895425.1"/>
    </source>
</evidence>
<dbReference type="Proteomes" id="UP001500827">
    <property type="component" value="Unassembled WGS sequence"/>
</dbReference>
<organism evidence="1 2">
    <name type="scientific">Sphingomonas limnosediminicola</name>
    <dbReference type="NCBI Taxonomy" id="940133"/>
    <lineage>
        <taxon>Bacteria</taxon>
        <taxon>Pseudomonadati</taxon>
        <taxon>Pseudomonadota</taxon>
        <taxon>Alphaproteobacteria</taxon>
        <taxon>Sphingomonadales</taxon>
        <taxon>Sphingomonadaceae</taxon>
        <taxon>Sphingomonas</taxon>
    </lineage>
</organism>
<dbReference type="RefSeq" id="WP_344698873.1">
    <property type="nucleotide sequence ID" value="NZ_BAABBM010000001.1"/>
</dbReference>
<evidence type="ECO:0000313" key="2">
    <source>
        <dbReference type="Proteomes" id="UP001500827"/>
    </source>
</evidence>
<sequence>MSNSDNGHGGQDNKFEVTVSFNGINKPLEVNKNQAVQSVIPRALELFHQSGDTVGLFLGGTELQPHNSVEDSGITPGAVLILRPRQVRGG</sequence>
<evidence type="ECO:0008006" key="3">
    <source>
        <dbReference type="Google" id="ProtNLM"/>
    </source>
</evidence>
<comment type="caution">
    <text evidence="1">The sequence shown here is derived from an EMBL/GenBank/DDBJ whole genome shotgun (WGS) entry which is preliminary data.</text>
</comment>
<accession>A0ABP7L7V9</accession>
<name>A0ABP7L7V9_9SPHN</name>
<dbReference type="SUPFAM" id="SSF54236">
    <property type="entry name" value="Ubiquitin-like"/>
    <property type="match status" value="1"/>
</dbReference>
<proteinExistence type="predicted"/>